<dbReference type="SUPFAM" id="SSF55729">
    <property type="entry name" value="Acyl-CoA N-acyltransferases (Nat)"/>
    <property type="match status" value="1"/>
</dbReference>
<proteinExistence type="predicted"/>
<evidence type="ECO:0000313" key="5">
    <source>
        <dbReference type="Proteomes" id="UP001500841"/>
    </source>
</evidence>
<organism evidence="4 5">
    <name type="scientific">Mucilaginibacter panaciglaebae</name>
    <dbReference type="NCBI Taxonomy" id="502331"/>
    <lineage>
        <taxon>Bacteria</taxon>
        <taxon>Pseudomonadati</taxon>
        <taxon>Bacteroidota</taxon>
        <taxon>Sphingobacteriia</taxon>
        <taxon>Sphingobacteriales</taxon>
        <taxon>Sphingobacteriaceae</taxon>
        <taxon>Mucilaginibacter</taxon>
    </lineage>
</organism>
<dbReference type="Gene3D" id="3.40.630.30">
    <property type="match status" value="1"/>
</dbReference>
<dbReference type="Proteomes" id="UP001500841">
    <property type="component" value="Unassembled WGS sequence"/>
</dbReference>
<reference evidence="5" key="1">
    <citation type="journal article" date="2019" name="Int. J. Syst. Evol. Microbiol.">
        <title>The Global Catalogue of Microorganisms (GCM) 10K type strain sequencing project: providing services to taxonomists for standard genome sequencing and annotation.</title>
        <authorList>
            <consortium name="The Broad Institute Genomics Platform"/>
            <consortium name="The Broad Institute Genome Sequencing Center for Infectious Disease"/>
            <person name="Wu L."/>
            <person name="Ma J."/>
        </authorList>
    </citation>
    <scope>NUCLEOTIDE SEQUENCE [LARGE SCALE GENOMIC DNA]</scope>
    <source>
        <strain evidence="5">JCM 17085</strain>
    </source>
</reference>
<keyword evidence="2" id="KW-0012">Acyltransferase</keyword>
<dbReference type="InterPro" id="IPR016181">
    <property type="entry name" value="Acyl_CoA_acyltransferase"/>
</dbReference>
<evidence type="ECO:0000256" key="2">
    <source>
        <dbReference type="ARBA" id="ARBA00023315"/>
    </source>
</evidence>
<protein>
    <submittedName>
        <fullName evidence="4">GNAT family N-acetyltransferase</fullName>
    </submittedName>
</protein>
<comment type="caution">
    <text evidence="4">The sequence shown here is derived from an EMBL/GenBank/DDBJ whole genome shotgun (WGS) entry which is preliminary data.</text>
</comment>
<dbReference type="EMBL" id="BAABCV010000010">
    <property type="protein sequence ID" value="GAA4101827.1"/>
    <property type="molecule type" value="Genomic_DNA"/>
</dbReference>
<dbReference type="PANTHER" id="PTHR43072:SF23">
    <property type="entry name" value="UPF0039 PROTEIN C11D3.02C"/>
    <property type="match status" value="1"/>
</dbReference>
<keyword evidence="5" id="KW-1185">Reference proteome</keyword>
<dbReference type="InterPro" id="IPR000182">
    <property type="entry name" value="GNAT_dom"/>
</dbReference>
<dbReference type="PROSITE" id="PS51186">
    <property type="entry name" value="GNAT"/>
    <property type="match status" value="1"/>
</dbReference>
<accession>A0ABP7X1X3</accession>
<name>A0ABP7X1X3_9SPHI</name>
<evidence type="ECO:0000256" key="1">
    <source>
        <dbReference type="ARBA" id="ARBA00022679"/>
    </source>
</evidence>
<feature type="domain" description="N-acetyltransferase" evidence="3">
    <location>
        <begin position="6"/>
        <end position="164"/>
    </location>
</feature>
<gene>
    <name evidence="4" type="ORF">GCM10022392_28430</name>
</gene>
<dbReference type="CDD" id="cd04301">
    <property type="entry name" value="NAT_SF"/>
    <property type="match status" value="1"/>
</dbReference>
<dbReference type="PANTHER" id="PTHR43072">
    <property type="entry name" value="N-ACETYLTRANSFERASE"/>
    <property type="match status" value="1"/>
</dbReference>
<dbReference type="RefSeq" id="WP_345105874.1">
    <property type="nucleotide sequence ID" value="NZ_BAABCV010000010.1"/>
</dbReference>
<keyword evidence="1" id="KW-0808">Transferase</keyword>
<evidence type="ECO:0000313" key="4">
    <source>
        <dbReference type="EMBL" id="GAA4101827.1"/>
    </source>
</evidence>
<sequence>MESSAITIREATAADLPDVLEIYNEVILNTTSVYSEEPHTLAMRQTWFNERKTAGFPVIVALQNEHIVGFGSYGHFRVWPCYRYTAEHSVYVHKDHRGRGISKLLLKELIALARSGGYHALIAGIDSHNDVSLKLHLAFGFTQVAHFKEVGFKFGKWLDLLFLELLL</sequence>
<evidence type="ECO:0000259" key="3">
    <source>
        <dbReference type="PROSITE" id="PS51186"/>
    </source>
</evidence>
<dbReference type="Pfam" id="PF00583">
    <property type="entry name" value="Acetyltransf_1"/>
    <property type="match status" value="1"/>
</dbReference>